<feature type="region of interest" description="Disordered" evidence="2">
    <location>
        <begin position="947"/>
        <end position="1096"/>
    </location>
</feature>
<feature type="compositionally biased region" description="Polar residues" evidence="2">
    <location>
        <begin position="39"/>
        <end position="49"/>
    </location>
</feature>
<proteinExistence type="predicted"/>
<dbReference type="InterPro" id="IPR013889">
    <property type="entry name" value="Karyogamy_KAR9"/>
</dbReference>
<keyword evidence="4" id="KW-1185">Reference proteome</keyword>
<feature type="compositionally biased region" description="Polar residues" evidence="2">
    <location>
        <begin position="991"/>
        <end position="1000"/>
    </location>
</feature>
<dbReference type="Pfam" id="PF08580">
    <property type="entry name" value="KAR9"/>
    <property type="match status" value="1"/>
</dbReference>
<feature type="compositionally biased region" description="Basic and acidic residues" evidence="2">
    <location>
        <begin position="53"/>
        <end position="66"/>
    </location>
</feature>
<evidence type="ECO:0000256" key="1">
    <source>
        <dbReference type="SAM" id="Coils"/>
    </source>
</evidence>
<dbReference type="AlphaFoldDB" id="A0A9Q9ENB5"/>
<dbReference type="GO" id="GO:0043332">
    <property type="term" value="C:mating projection tip"/>
    <property type="evidence" value="ECO:0007669"/>
    <property type="project" value="TreeGrafter"/>
</dbReference>
<feature type="region of interest" description="Disordered" evidence="2">
    <location>
        <begin position="791"/>
        <end position="899"/>
    </location>
</feature>
<sequence length="1096" mass="120193">MAALDRHPPIALHESHTSSTASIAAEPGRDLASDLEAASTANRGRQQAGRQILEQEKRHRWLEIKSHRPGKRLSPGLEARLQRLQRSRSRESAASRRSSKSSIGRIPESQLGELERLHHEREREIEVRRRGTEWNRSSNMPIGGGVRLSGGPVLTDNEASELSAIESDANGNLDHDTPNAYASSAYASSIIDISDALVAGTTSDEDTGIDEHLRLEASLVDNHKYRMPDIGKTRLNSRTKQPLSPPRNPPAASASDAHAVPMAENREKPLPEPPSTPSRTFSTDTIRANGYAVSPSPSGKLDFGNWQAGSGADTPLQRSDSNGSLHRPSLSRANSIYTLGRASFTGQLAQLTSMRLPDADSLAKRISALPSASDAAKALSDAYEQIRVWIAKAKDALEGLNAEDDVEWAAAGGREGIDDVDKAITRFQRLVEVYIESIERLQTRNDVHQLSAKDIQMSVEQMENVVDSWKQIKDTLKGIKQQVEVAMEWQDIWDRVLGDIAQEMEGLHRLVFEMEEKRHQGSDSVLSLKDSIDISELETIVEEQPGGNRMQQNRLSLTAPFMNGLPMTPPSQPAHIVDKEDSSLLALFARMQPLRANLDFMPMRLSSFAVRGNAIFPSACMDLDQRRDQLESQWQRLEADAESLRRELGEDRWVTVFRNAGRQALKMCESITRSFQKLKQGVDSHEQHVNPAAMQTKVDNYEQKKRHYGPAIERVLAIIDRGVTDRLTVNGEILRLQSDMKRRWTELQAEMKETDVTVADIKEDLANVERQDQHLRDSVSTVISTERSLASSLGVDTPGSSPASSVIVTSRKGSFGSRTPTPLTNIKLRNGGSKEPVSRLTLTPSSLPRRSLLPKKSLSDLQSSQRASSLPLGTPSRPSPAWPSRPEHTPSNKPRFSVAARNDDKGFAPLSAYEPSKYAKSPATPKFNYLRSGTYVPPVPALLRTPASASNSRTVSGPASSLPRPASSLAAASGRGRKSSLPIRAEATPSKLATPTTGRKSLTAKASAPNLRPGSRLASGRRSSMMPTREVAEDPVSGNEADSEAPSHHNRRPPSALAINGRQSQAGRRSSLMRSRLGEREASAGADGAFRPKWRP</sequence>
<feature type="compositionally biased region" description="Low complexity" evidence="2">
    <location>
        <begin position="838"/>
        <end position="866"/>
    </location>
</feature>
<dbReference type="GO" id="GO:0051293">
    <property type="term" value="P:establishment of spindle localization"/>
    <property type="evidence" value="ECO:0007669"/>
    <property type="project" value="TreeGrafter"/>
</dbReference>
<protein>
    <submittedName>
        <fullName evidence="3">Karyogamy protein, KAR9</fullName>
    </submittedName>
</protein>
<dbReference type="GO" id="GO:0030473">
    <property type="term" value="P:nuclear migration along microtubule"/>
    <property type="evidence" value="ECO:0007669"/>
    <property type="project" value="TreeGrafter"/>
</dbReference>
<feature type="compositionally biased region" description="Polar residues" evidence="2">
    <location>
        <begin position="798"/>
        <end position="824"/>
    </location>
</feature>
<feature type="compositionally biased region" description="Basic and acidic residues" evidence="2">
    <location>
        <begin position="1"/>
        <end position="16"/>
    </location>
</feature>
<accession>A0A9Q9ENB5</accession>
<reference evidence="3" key="1">
    <citation type="submission" date="2022-06" db="EMBL/GenBank/DDBJ databases">
        <title>Complete genome sequences of two strains of the flax pathogen Septoria linicola.</title>
        <authorList>
            <person name="Lapalu N."/>
            <person name="Simon A."/>
            <person name="Demenou B."/>
            <person name="Paumier D."/>
            <person name="Guillot M.-P."/>
            <person name="Gout L."/>
            <person name="Valade R."/>
        </authorList>
    </citation>
    <scope>NUCLEOTIDE SEQUENCE</scope>
    <source>
        <strain evidence="3">SE15195</strain>
    </source>
</reference>
<feature type="coiled-coil region" evidence="1">
    <location>
        <begin position="620"/>
        <end position="647"/>
    </location>
</feature>
<feature type="region of interest" description="Disordered" evidence="2">
    <location>
        <begin position="226"/>
        <end position="258"/>
    </location>
</feature>
<organism evidence="3 4">
    <name type="scientific">Septoria linicola</name>
    <dbReference type="NCBI Taxonomy" id="215465"/>
    <lineage>
        <taxon>Eukaryota</taxon>
        <taxon>Fungi</taxon>
        <taxon>Dikarya</taxon>
        <taxon>Ascomycota</taxon>
        <taxon>Pezizomycotina</taxon>
        <taxon>Dothideomycetes</taxon>
        <taxon>Dothideomycetidae</taxon>
        <taxon>Mycosphaerellales</taxon>
        <taxon>Mycosphaerellaceae</taxon>
        <taxon>Septoria</taxon>
    </lineage>
</organism>
<dbReference type="EMBL" id="CP099425">
    <property type="protein sequence ID" value="USW56399.1"/>
    <property type="molecule type" value="Genomic_DNA"/>
</dbReference>
<name>A0A9Q9ENB5_9PEZI</name>
<feature type="region of interest" description="Disordered" evidence="2">
    <location>
        <begin position="1"/>
        <end position="117"/>
    </location>
</feature>
<dbReference type="PANTHER" id="PTHR37271:SF1">
    <property type="entry name" value="KARYOGAMY PROTEIN KAR9"/>
    <property type="match status" value="1"/>
</dbReference>
<gene>
    <name evidence="3" type="ORF">Slin15195_G097180</name>
</gene>
<evidence type="ECO:0000256" key="2">
    <source>
        <dbReference type="SAM" id="MobiDB-lite"/>
    </source>
</evidence>
<dbReference type="GO" id="GO:0005938">
    <property type="term" value="C:cell cortex"/>
    <property type="evidence" value="ECO:0007669"/>
    <property type="project" value="TreeGrafter"/>
</dbReference>
<dbReference type="GO" id="GO:0005816">
    <property type="term" value="C:spindle pole body"/>
    <property type="evidence" value="ECO:0007669"/>
    <property type="project" value="TreeGrafter"/>
</dbReference>
<evidence type="ECO:0000313" key="4">
    <source>
        <dbReference type="Proteomes" id="UP001056384"/>
    </source>
</evidence>
<feature type="region of interest" description="Disordered" evidence="2">
    <location>
        <begin position="289"/>
        <end position="329"/>
    </location>
</feature>
<dbReference type="Proteomes" id="UP001056384">
    <property type="component" value="Chromosome 8"/>
</dbReference>
<feature type="region of interest" description="Disordered" evidence="2">
    <location>
        <begin position="264"/>
        <end position="283"/>
    </location>
</feature>
<feature type="compositionally biased region" description="Low complexity" evidence="2">
    <location>
        <begin position="956"/>
        <end position="974"/>
    </location>
</feature>
<evidence type="ECO:0000313" key="3">
    <source>
        <dbReference type="EMBL" id="USW56399.1"/>
    </source>
</evidence>
<dbReference type="PANTHER" id="PTHR37271">
    <property type="entry name" value="KARYOGAMY PROTEIN KAR9"/>
    <property type="match status" value="1"/>
</dbReference>
<keyword evidence="1" id="KW-0175">Coiled coil</keyword>
<dbReference type="GO" id="GO:0031578">
    <property type="term" value="P:mitotic spindle orientation checkpoint signaling"/>
    <property type="evidence" value="ECO:0007669"/>
    <property type="project" value="TreeGrafter"/>
</dbReference>